<dbReference type="Proteomes" id="UP000239522">
    <property type="component" value="Unassembled WGS sequence"/>
</dbReference>
<accession>A0A2S7L2Q0</accession>
<evidence type="ECO:0000256" key="1">
    <source>
        <dbReference type="SAM" id="SignalP"/>
    </source>
</evidence>
<evidence type="ECO:0000313" key="2">
    <source>
        <dbReference type="EMBL" id="PQB08993.1"/>
    </source>
</evidence>
<proteinExistence type="predicted"/>
<feature type="chain" id="PRO_5015561973" description="DUF4369 domain-containing protein" evidence="1">
    <location>
        <begin position="42"/>
        <end position="240"/>
    </location>
</feature>
<comment type="caution">
    <text evidence="2">The sequence shown here is derived from an EMBL/GenBank/DDBJ whole genome shotgun (WGS) entry which is preliminary data.</text>
</comment>
<keyword evidence="3" id="KW-1185">Reference proteome</keyword>
<gene>
    <name evidence="2" type="ORF">BST83_01180</name>
</gene>
<dbReference type="OrthoDB" id="9823763at2"/>
<sequence>MSNFLYLYYTKKRTFRKNLYLNIRKFITIIAFLCLCLTSKAQTSRTFYNTGNSSTTKKYVGASWLQGTIVLADGSELNGEVRGFSYKGNDINSFSYRLKKGEKARTIKADACKLISYDGLIVLSLPKNFKKKEGKHQFYVALYYGEHLTIFQNPKAEVSKSGYASASGNNAVVFNEGQMLSFLALKNDEISKLSALNFRKQMKKITSDNKKFIERTSDKGWFEYDNIYKIAHYYNQTKNQ</sequence>
<feature type="signal peptide" evidence="1">
    <location>
        <begin position="1"/>
        <end position="41"/>
    </location>
</feature>
<name>A0A2S7L2Q0_9FLAO</name>
<dbReference type="AlphaFoldDB" id="A0A2S7L2Q0"/>
<evidence type="ECO:0000313" key="3">
    <source>
        <dbReference type="Proteomes" id="UP000239522"/>
    </source>
</evidence>
<organism evidence="2 3">
    <name type="scientific">Polaribacter filamentus</name>
    <dbReference type="NCBI Taxonomy" id="53483"/>
    <lineage>
        <taxon>Bacteria</taxon>
        <taxon>Pseudomonadati</taxon>
        <taxon>Bacteroidota</taxon>
        <taxon>Flavobacteriia</taxon>
        <taxon>Flavobacteriales</taxon>
        <taxon>Flavobacteriaceae</taxon>
    </lineage>
</organism>
<evidence type="ECO:0008006" key="4">
    <source>
        <dbReference type="Google" id="ProtNLM"/>
    </source>
</evidence>
<protein>
    <recommendedName>
        <fullName evidence="4">DUF4369 domain-containing protein</fullName>
    </recommendedName>
</protein>
<dbReference type="RefSeq" id="WP_104808208.1">
    <property type="nucleotide sequence ID" value="NZ_MQUA01000004.1"/>
</dbReference>
<keyword evidence="1" id="KW-0732">Signal</keyword>
<reference evidence="2 3" key="1">
    <citation type="submission" date="2016-11" db="EMBL/GenBank/DDBJ databases">
        <title>Trade-off between light-utilization and light-protection in marine flavobacteria.</title>
        <authorList>
            <person name="Kumagai Y."/>
        </authorList>
    </citation>
    <scope>NUCLEOTIDE SEQUENCE [LARGE SCALE GENOMIC DNA]</scope>
    <source>
        <strain evidence="2 3">ATCC 700397</strain>
    </source>
</reference>
<dbReference type="EMBL" id="MQUA01000004">
    <property type="protein sequence ID" value="PQB08993.1"/>
    <property type="molecule type" value="Genomic_DNA"/>
</dbReference>